<evidence type="ECO:0000256" key="3">
    <source>
        <dbReference type="SAM" id="Phobius"/>
    </source>
</evidence>
<dbReference type="InterPro" id="IPR019734">
    <property type="entry name" value="TPR_rpt"/>
</dbReference>
<accession>A0A518GDY6</accession>
<evidence type="ECO:0000313" key="5">
    <source>
        <dbReference type="Proteomes" id="UP000318017"/>
    </source>
</evidence>
<dbReference type="SUPFAM" id="SSF48452">
    <property type="entry name" value="TPR-like"/>
    <property type="match status" value="4"/>
</dbReference>
<organism evidence="4 5">
    <name type="scientific">Aureliella helgolandensis</name>
    <dbReference type="NCBI Taxonomy" id="2527968"/>
    <lineage>
        <taxon>Bacteria</taxon>
        <taxon>Pseudomonadati</taxon>
        <taxon>Planctomycetota</taxon>
        <taxon>Planctomycetia</taxon>
        <taxon>Pirellulales</taxon>
        <taxon>Pirellulaceae</taxon>
        <taxon>Aureliella</taxon>
    </lineage>
</organism>
<feature type="repeat" description="TPR" evidence="1">
    <location>
        <begin position="1099"/>
        <end position="1132"/>
    </location>
</feature>
<feature type="transmembrane region" description="Helical" evidence="3">
    <location>
        <begin position="61"/>
        <end position="82"/>
    </location>
</feature>
<evidence type="ECO:0000313" key="4">
    <source>
        <dbReference type="EMBL" id="QDV26809.1"/>
    </source>
</evidence>
<keyword evidence="3" id="KW-0472">Membrane</keyword>
<keyword evidence="3" id="KW-0812">Transmembrane</keyword>
<dbReference type="OrthoDB" id="221446at2"/>
<keyword evidence="1" id="KW-0802">TPR repeat</keyword>
<dbReference type="Pfam" id="PF13432">
    <property type="entry name" value="TPR_16"/>
    <property type="match status" value="2"/>
</dbReference>
<name>A0A518GDY6_9BACT</name>
<dbReference type="PROSITE" id="PS50005">
    <property type="entry name" value="TPR"/>
    <property type="match status" value="1"/>
</dbReference>
<evidence type="ECO:0000256" key="2">
    <source>
        <dbReference type="SAM" id="MobiDB-lite"/>
    </source>
</evidence>
<keyword evidence="5" id="KW-1185">Reference proteome</keyword>
<dbReference type="SMART" id="SM00028">
    <property type="entry name" value="TPR"/>
    <property type="match status" value="8"/>
</dbReference>
<dbReference type="KEGG" id="ahel:Q31a_51880"/>
<feature type="compositionally biased region" description="Polar residues" evidence="2">
    <location>
        <begin position="19"/>
        <end position="34"/>
    </location>
</feature>
<dbReference type="PANTHER" id="PTHR12558:SF13">
    <property type="entry name" value="CELL DIVISION CYCLE PROTEIN 27 HOMOLOG"/>
    <property type="match status" value="1"/>
</dbReference>
<gene>
    <name evidence="4" type="ORF">Q31a_51880</name>
</gene>
<sequence length="1636" mass="179022">MSVPPGSFPHAASKMPSPSLDNNSPATRETTTGSAAARLSTGFEAHPRPDRRVRWEWNIPLLIQSVIGLVAAIAIGGGLYYWQSTRITAGLLQRAAAAEVEGDTEQQIQWLTRYIGLAPHDTLALIDLALAVDASVSTPADLDNARRRLSVALAASGELGTLDTQRDLLRQKLIQRLIQLGPQWAQEIEKQVLVLSPPEGDPQATRWLAQSLMLQRSNSEYQKRDPTEFDRQQQYWQWLASQPAGDVLQLALELNPDNVDLAASYLAASQEIPKYFEAFGHTADEAEISAFATRTLERLSQNLDDGRSQVIVYASTLETNRAAAEALLELGVNPALERLTQHHAEVQAQADSDTAAKQDVTGEAALAALSTGAPLTPAGEDSYQPYWDWQIALEGARVMLAAGNFARADEIYSQLLAVDSDSANPQQRETAYYSSGLSLLNSEGIETALKRWLEGIEKLPESLELSSALASGYTSQRQLEPAREWIQKFEQLVESQLDRLDGTFGSRLTTASKRTIRDRLEEAQWNHLLLSAQLALESGDPQSAAQLAHKAFNTPLLLDDEKRVRAGVFLASCYERQQLWDMAGQVLDRCVSISPNEPGLRLAAATAWKNMGATERATNQLSAVDNGSYESALEMARLTVFAEGAKPEGQADSAAIKNAIELARQRFNQLPSEAQAQATPWQLELLELSYLPTNAETPEEVETERLNRLEEIAQKYPTAAELQVLLVSSMTRAGREAAAGSALERLSTQAKATGSAVDQANLGMAQASLLAAQENLDAALATIRETMAANPTQQLRLAKAGADFALRANRPQDAYALLQSVTASELDTSALMSLASIGNSLRSVAEVDQAKLETDIARWTQVLKDQEGPEGTHWRYLAAQQLLGKAQSRPNERERSLADARRLFNEIDARRPRWGKAAALGGQIAAQQGATDEAIRLLQRAIRDGDRQVSTTMVLVRELISRNRLDEAEQEMSRISSSTVQSAAPMSAMAITLAERRGDFSQATEVAKQLSEQRPGELSSWLLVAQTQLAASREPGISAEQKQTAMDQGWAALERANQVSQGKDLRVWDARFKYQLAAGGPKKAEEELALLEQSTLPDAAKLLAASRGYLQLNQLDKARDRVEKAIAMRPNSSESQMVLSEVFSRIGDRTGSLAALRKAQSLDPANSQLREQLALQLAFGETAGDAPSLAEIDKLLSTSDQSSSIRSHLLRAMIDLSQGDEARKQKSIQTLTDLSTTNNPEALDARRLLANHYGKQWQTETTEHKTQAAAKSLAQVQSLYSQLLNSAEPSALDAARYTDWLLKASEQERTAGRDPAAEQLLSEATQTLAKLESLTSSSLASLQLRTRLTLASNAPEQLQTVVGEWVAAAGSPGSPEELRAMELAGRTLAEMDLKKQALVWFEKIYATDPDKYQILVIGLVQADQIDRAVKLSIEGYQRSPSAQTATLIPEVAMLIGKATLPAETEQLLQRAAVDYADSAGFAEAMGTLRLTQERFEEAVAWFQQGEELAPGRVRTLNNLAMAMSEIPMSQAQALAHIERAIELQGRMPELLDTLGTVLYRLKRYDEARKALTEATRHSADSHFQMHLAQVALAQKDLEAAKAAWKKMDLQTIDEQSLSSSDLKLLAELKNRFSETL</sequence>
<dbReference type="EMBL" id="CP036298">
    <property type="protein sequence ID" value="QDV26809.1"/>
    <property type="molecule type" value="Genomic_DNA"/>
</dbReference>
<feature type="region of interest" description="Disordered" evidence="2">
    <location>
        <begin position="1"/>
        <end position="43"/>
    </location>
</feature>
<reference evidence="4 5" key="1">
    <citation type="submission" date="2019-02" db="EMBL/GenBank/DDBJ databases">
        <title>Deep-cultivation of Planctomycetes and their phenomic and genomic characterization uncovers novel biology.</title>
        <authorList>
            <person name="Wiegand S."/>
            <person name="Jogler M."/>
            <person name="Boedeker C."/>
            <person name="Pinto D."/>
            <person name="Vollmers J."/>
            <person name="Rivas-Marin E."/>
            <person name="Kohn T."/>
            <person name="Peeters S.H."/>
            <person name="Heuer A."/>
            <person name="Rast P."/>
            <person name="Oberbeckmann S."/>
            <person name="Bunk B."/>
            <person name="Jeske O."/>
            <person name="Meyerdierks A."/>
            <person name="Storesund J.E."/>
            <person name="Kallscheuer N."/>
            <person name="Luecker S."/>
            <person name="Lage O.M."/>
            <person name="Pohl T."/>
            <person name="Merkel B.J."/>
            <person name="Hornburger P."/>
            <person name="Mueller R.-W."/>
            <person name="Bruemmer F."/>
            <person name="Labrenz M."/>
            <person name="Spormann A.M."/>
            <person name="Op den Camp H."/>
            <person name="Overmann J."/>
            <person name="Amann R."/>
            <person name="Jetten M.S.M."/>
            <person name="Mascher T."/>
            <person name="Medema M.H."/>
            <person name="Devos D.P."/>
            <person name="Kaster A.-K."/>
            <person name="Ovreas L."/>
            <person name="Rohde M."/>
            <person name="Galperin M.Y."/>
            <person name="Jogler C."/>
        </authorList>
    </citation>
    <scope>NUCLEOTIDE SEQUENCE [LARGE SCALE GENOMIC DNA]</scope>
    <source>
        <strain evidence="4 5">Q31a</strain>
    </source>
</reference>
<dbReference type="InterPro" id="IPR011990">
    <property type="entry name" value="TPR-like_helical_dom_sf"/>
</dbReference>
<protein>
    <submittedName>
        <fullName evidence="4">Tetratricopeptide repeat protein</fullName>
    </submittedName>
</protein>
<evidence type="ECO:0000256" key="1">
    <source>
        <dbReference type="PROSITE-ProRule" id="PRU00339"/>
    </source>
</evidence>
<proteinExistence type="predicted"/>
<dbReference type="PANTHER" id="PTHR12558">
    <property type="entry name" value="CELL DIVISION CYCLE 16,23,27"/>
    <property type="match status" value="1"/>
</dbReference>
<keyword evidence="3" id="KW-1133">Transmembrane helix</keyword>
<dbReference type="Gene3D" id="1.25.40.10">
    <property type="entry name" value="Tetratricopeptide repeat domain"/>
    <property type="match status" value="6"/>
</dbReference>
<dbReference type="Proteomes" id="UP000318017">
    <property type="component" value="Chromosome"/>
</dbReference>